<organism evidence="1 2">
    <name type="scientific">Glaciecola petra</name>
    <dbReference type="NCBI Taxonomy" id="3075602"/>
    <lineage>
        <taxon>Bacteria</taxon>
        <taxon>Pseudomonadati</taxon>
        <taxon>Pseudomonadota</taxon>
        <taxon>Gammaproteobacteria</taxon>
        <taxon>Alteromonadales</taxon>
        <taxon>Alteromonadaceae</taxon>
        <taxon>Glaciecola</taxon>
    </lineage>
</organism>
<sequence>MFDIEFRLIDSLLFVLMYFVISGNVKRAQLLQEIIKLNAKLPQTYHSQEKFEYLRQDIKDISVTLNEIETCSKESLSYTIKMSDYMANKKNEL</sequence>
<proteinExistence type="predicted"/>
<evidence type="ECO:0000313" key="2">
    <source>
        <dbReference type="Proteomes" id="UP001253545"/>
    </source>
</evidence>
<accession>A0ABU2ZWZ3</accession>
<gene>
    <name evidence="1" type="ORF">RM552_14720</name>
</gene>
<dbReference type="EMBL" id="JAVRHX010000005">
    <property type="protein sequence ID" value="MDT0596104.1"/>
    <property type="molecule type" value="Genomic_DNA"/>
</dbReference>
<protein>
    <submittedName>
        <fullName evidence="1">Uncharacterized protein</fullName>
    </submittedName>
</protein>
<evidence type="ECO:0000313" key="1">
    <source>
        <dbReference type="EMBL" id="MDT0596104.1"/>
    </source>
</evidence>
<dbReference type="RefSeq" id="WP_311369630.1">
    <property type="nucleotide sequence ID" value="NZ_JAVRHX010000005.1"/>
</dbReference>
<reference evidence="1 2" key="1">
    <citation type="submission" date="2023-09" db="EMBL/GenBank/DDBJ databases">
        <authorList>
            <person name="Rey-Velasco X."/>
        </authorList>
    </citation>
    <scope>NUCLEOTIDE SEQUENCE [LARGE SCALE GENOMIC DNA]</scope>
    <source>
        <strain evidence="1 2">P117</strain>
    </source>
</reference>
<keyword evidence="2" id="KW-1185">Reference proteome</keyword>
<dbReference type="Proteomes" id="UP001253545">
    <property type="component" value="Unassembled WGS sequence"/>
</dbReference>
<name>A0ABU2ZWZ3_9ALTE</name>
<comment type="caution">
    <text evidence="1">The sequence shown here is derived from an EMBL/GenBank/DDBJ whole genome shotgun (WGS) entry which is preliminary data.</text>
</comment>